<evidence type="ECO:0000256" key="1">
    <source>
        <dbReference type="SAM" id="MobiDB-lite"/>
    </source>
</evidence>
<keyword evidence="3" id="KW-1185">Reference proteome</keyword>
<accession>A0AAW0B3X2</accession>
<dbReference type="EMBL" id="JAWWNJ010000040">
    <property type="protein sequence ID" value="KAK7020776.1"/>
    <property type="molecule type" value="Genomic_DNA"/>
</dbReference>
<feature type="region of interest" description="Disordered" evidence="1">
    <location>
        <begin position="37"/>
        <end position="69"/>
    </location>
</feature>
<feature type="compositionally biased region" description="Polar residues" evidence="1">
    <location>
        <begin position="38"/>
        <end position="47"/>
    </location>
</feature>
<gene>
    <name evidence="2" type="ORF">R3P38DRAFT_2781417</name>
</gene>
<reference evidence="2 3" key="1">
    <citation type="journal article" date="2024" name="J Genomics">
        <title>Draft genome sequencing and assembly of Favolaschia claudopus CIRM-BRFM 2984 isolated from oak limbs.</title>
        <authorList>
            <person name="Navarro D."/>
            <person name="Drula E."/>
            <person name="Chaduli D."/>
            <person name="Cazenave R."/>
            <person name="Ahrendt S."/>
            <person name="Wang J."/>
            <person name="Lipzen A."/>
            <person name="Daum C."/>
            <person name="Barry K."/>
            <person name="Grigoriev I.V."/>
            <person name="Favel A."/>
            <person name="Rosso M.N."/>
            <person name="Martin F."/>
        </authorList>
    </citation>
    <scope>NUCLEOTIDE SEQUENCE [LARGE SCALE GENOMIC DNA]</scope>
    <source>
        <strain evidence="2 3">CIRM-BRFM 2984</strain>
    </source>
</reference>
<name>A0AAW0B3X2_9AGAR</name>
<proteinExistence type="predicted"/>
<comment type="caution">
    <text evidence="2">The sequence shown here is derived from an EMBL/GenBank/DDBJ whole genome shotgun (WGS) entry which is preliminary data.</text>
</comment>
<dbReference type="AlphaFoldDB" id="A0AAW0B3X2"/>
<evidence type="ECO:0000313" key="3">
    <source>
        <dbReference type="Proteomes" id="UP001362999"/>
    </source>
</evidence>
<sequence>MKAKKGSKWTLGREGNALCSRRAIVSIADHRHVPSAPISRTNFTTATRPLPVAKGSSTGQPKCESRPPIVGVGEDSVDWRQLAGLREIVLAHWIDKEGFMREMKALRVVQLEENVLA</sequence>
<dbReference type="Proteomes" id="UP001362999">
    <property type="component" value="Unassembled WGS sequence"/>
</dbReference>
<protein>
    <submittedName>
        <fullName evidence="2">Uncharacterized protein</fullName>
    </submittedName>
</protein>
<organism evidence="2 3">
    <name type="scientific">Favolaschia claudopus</name>
    <dbReference type="NCBI Taxonomy" id="2862362"/>
    <lineage>
        <taxon>Eukaryota</taxon>
        <taxon>Fungi</taxon>
        <taxon>Dikarya</taxon>
        <taxon>Basidiomycota</taxon>
        <taxon>Agaricomycotina</taxon>
        <taxon>Agaricomycetes</taxon>
        <taxon>Agaricomycetidae</taxon>
        <taxon>Agaricales</taxon>
        <taxon>Marasmiineae</taxon>
        <taxon>Mycenaceae</taxon>
        <taxon>Favolaschia</taxon>
    </lineage>
</organism>
<evidence type="ECO:0000313" key="2">
    <source>
        <dbReference type="EMBL" id="KAK7020776.1"/>
    </source>
</evidence>